<keyword evidence="3" id="KW-0479">Metal-binding</keyword>
<dbReference type="CDD" id="cd07505">
    <property type="entry name" value="HAD_BPGM-like"/>
    <property type="match status" value="1"/>
</dbReference>
<comment type="similarity">
    <text evidence="2">Belongs to the HAD-like hydrolase superfamily. CbbY/CbbZ/Gph/YieH family.</text>
</comment>
<gene>
    <name evidence="6" type="ORF">BEN47_11300</name>
</gene>
<evidence type="ECO:0000256" key="2">
    <source>
        <dbReference type="ARBA" id="ARBA00006171"/>
    </source>
</evidence>
<dbReference type="AlphaFoldDB" id="A0A1G1T947"/>
<keyword evidence="7" id="KW-1185">Reference proteome</keyword>
<keyword evidence="5" id="KW-0119">Carbohydrate metabolism</keyword>
<dbReference type="NCBIfam" id="TIGR01509">
    <property type="entry name" value="HAD-SF-IA-v3"/>
    <property type="match status" value="1"/>
</dbReference>
<dbReference type="Gene3D" id="1.10.150.240">
    <property type="entry name" value="Putative phosphatase, domain 2"/>
    <property type="match status" value="1"/>
</dbReference>
<comment type="cofactor">
    <cofactor evidence="1">
        <name>Mg(2+)</name>
        <dbReference type="ChEBI" id="CHEBI:18420"/>
    </cofactor>
</comment>
<dbReference type="InterPro" id="IPR023198">
    <property type="entry name" value="PGP-like_dom2"/>
</dbReference>
<accession>A0A1G1T947</accession>
<dbReference type="GO" id="GO:0046872">
    <property type="term" value="F:metal ion binding"/>
    <property type="evidence" value="ECO:0007669"/>
    <property type="project" value="UniProtKB-KW"/>
</dbReference>
<dbReference type="SFLD" id="SFLDG01129">
    <property type="entry name" value="C1.5:_HAD__Beta-PGM__Phosphata"/>
    <property type="match status" value="1"/>
</dbReference>
<evidence type="ECO:0000256" key="1">
    <source>
        <dbReference type="ARBA" id="ARBA00001946"/>
    </source>
</evidence>
<evidence type="ECO:0000256" key="4">
    <source>
        <dbReference type="ARBA" id="ARBA00022842"/>
    </source>
</evidence>
<dbReference type="SFLD" id="SFLDG01135">
    <property type="entry name" value="C1.5.6:_HAD__Beta-PGM__Phospha"/>
    <property type="match status" value="1"/>
</dbReference>
<dbReference type="STRING" id="1908237.BEN47_11300"/>
<dbReference type="GO" id="GO:0003824">
    <property type="term" value="F:catalytic activity"/>
    <property type="evidence" value="ECO:0007669"/>
    <property type="project" value="UniProtKB-ARBA"/>
</dbReference>
<evidence type="ECO:0000313" key="6">
    <source>
        <dbReference type="EMBL" id="OGX87384.1"/>
    </source>
</evidence>
<dbReference type="InterPro" id="IPR036412">
    <property type="entry name" value="HAD-like_sf"/>
</dbReference>
<evidence type="ECO:0008006" key="8">
    <source>
        <dbReference type="Google" id="ProtNLM"/>
    </source>
</evidence>
<dbReference type="Pfam" id="PF13419">
    <property type="entry name" value="HAD_2"/>
    <property type="match status" value="1"/>
</dbReference>
<evidence type="ECO:0000256" key="5">
    <source>
        <dbReference type="ARBA" id="ARBA00023277"/>
    </source>
</evidence>
<sequence>MLIKTPSPVLPTLIFDMDGVLVDNTPYQARAFQLLFRDLGLTTNARQLLRRLNGMPATNILKTVFRHPVPEKQLKEYASQREFLYRTLYWNKRRAMPGLVPFLEAARAAGHNIALGTGSPPETISYIVDHLDLRRYFDVVIGKDDVAKGKPHADTFTVAAAQLGVRPEDCIVFEDAVLGEQAAYRAGMRCVAVGSSLKEKNFQHPLAYVKDFTGFTPERLLELLARQPHAPKPDKQRAQRQYMHLE</sequence>
<reference evidence="6 7" key="1">
    <citation type="submission" date="2016-08" db="EMBL/GenBank/DDBJ databases">
        <title>Hymenobacter coccineus sp. nov., Hymenobacter lapidarius sp. nov. and Hymenobacter glacialis sp. nov., isolated from Antarctic soil.</title>
        <authorList>
            <person name="Sedlacek I."/>
            <person name="Kralova S."/>
            <person name="Kyrova K."/>
            <person name="Maslanova I."/>
            <person name="Stankova E."/>
            <person name="Vrbovska V."/>
            <person name="Nemec M."/>
            <person name="Bartak M."/>
            <person name="Svec P."/>
            <person name="Busse H.-J."/>
            <person name="Pantucek R."/>
        </authorList>
    </citation>
    <scope>NUCLEOTIDE SEQUENCE [LARGE SCALE GENOMIC DNA]</scope>
    <source>
        <strain evidence="6 7">CCM 8643</strain>
    </source>
</reference>
<proteinExistence type="inferred from homology"/>
<keyword evidence="4" id="KW-0460">Magnesium</keyword>
<dbReference type="PANTHER" id="PTHR46193">
    <property type="entry name" value="6-PHOSPHOGLUCONATE PHOSPHATASE"/>
    <property type="match status" value="1"/>
</dbReference>
<evidence type="ECO:0000313" key="7">
    <source>
        <dbReference type="Proteomes" id="UP000176294"/>
    </source>
</evidence>
<protein>
    <recommendedName>
        <fullName evidence="8">Beta-phosphoglucomutase</fullName>
    </recommendedName>
</protein>
<dbReference type="Proteomes" id="UP000176294">
    <property type="component" value="Unassembled WGS sequence"/>
</dbReference>
<dbReference type="EMBL" id="MDZB01000090">
    <property type="protein sequence ID" value="OGX87384.1"/>
    <property type="molecule type" value="Genomic_DNA"/>
</dbReference>
<dbReference type="InterPro" id="IPR023214">
    <property type="entry name" value="HAD_sf"/>
</dbReference>
<dbReference type="SUPFAM" id="SSF56784">
    <property type="entry name" value="HAD-like"/>
    <property type="match status" value="1"/>
</dbReference>
<dbReference type="SFLD" id="SFLDS00003">
    <property type="entry name" value="Haloacid_Dehalogenase"/>
    <property type="match status" value="1"/>
</dbReference>
<dbReference type="PANTHER" id="PTHR46193:SF18">
    <property type="entry name" value="HEXITOL PHOSPHATASE B"/>
    <property type="match status" value="1"/>
</dbReference>
<name>A0A1G1T947_9BACT</name>
<evidence type="ECO:0000256" key="3">
    <source>
        <dbReference type="ARBA" id="ARBA00022723"/>
    </source>
</evidence>
<dbReference type="InterPro" id="IPR041492">
    <property type="entry name" value="HAD_2"/>
</dbReference>
<comment type="caution">
    <text evidence="6">The sequence shown here is derived from an EMBL/GenBank/DDBJ whole genome shotgun (WGS) entry which is preliminary data.</text>
</comment>
<dbReference type="InterPro" id="IPR051600">
    <property type="entry name" value="Beta-PGM-like"/>
</dbReference>
<dbReference type="InterPro" id="IPR006439">
    <property type="entry name" value="HAD-SF_hydro_IA"/>
</dbReference>
<organism evidence="6 7">
    <name type="scientific">Hymenobacter lapidarius</name>
    <dbReference type="NCBI Taxonomy" id="1908237"/>
    <lineage>
        <taxon>Bacteria</taxon>
        <taxon>Pseudomonadati</taxon>
        <taxon>Bacteroidota</taxon>
        <taxon>Cytophagia</taxon>
        <taxon>Cytophagales</taxon>
        <taxon>Hymenobacteraceae</taxon>
        <taxon>Hymenobacter</taxon>
    </lineage>
</organism>
<dbReference type="Gene3D" id="3.40.50.1000">
    <property type="entry name" value="HAD superfamily/HAD-like"/>
    <property type="match status" value="1"/>
</dbReference>